<keyword evidence="1" id="KW-1133">Transmembrane helix</keyword>
<evidence type="ECO:0000256" key="1">
    <source>
        <dbReference type="SAM" id="Phobius"/>
    </source>
</evidence>
<dbReference type="Gramene" id="CDP06339">
    <property type="protein sequence ID" value="CDP06339"/>
    <property type="gene ID" value="GSCOC_T00023140001"/>
</dbReference>
<evidence type="ECO:0000313" key="2">
    <source>
        <dbReference type="EMBL" id="CDP06339.1"/>
    </source>
</evidence>
<evidence type="ECO:0000313" key="3">
    <source>
        <dbReference type="Proteomes" id="UP000295252"/>
    </source>
</evidence>
<protein>
    <submittedName>
        <fullName evidence="2">Uncharacterized protein</fullName>
    </submittedName>
</protein>
<reference evidence="3" key="1">
    <citation type="journal article" date="2014" name="Science">
        <title>The coffee genome provides insight into the convergent evolution of caffeine biosynthesis.</title>
        <authorList>
            <person name="Denoeud F."/>
            <person name="Carretero-Paulet L."/>
            <person name="Dereeper A."/>
            <person name="Droc G."/>
            <person name="Guyot R."/>
            <person name="Pietrella M."/>
            <person name="Zheng C."/>
            <person name="Alberti A."/>
            <person name="Anthony F."/>
            <person name="Aprea G."/>
            <person name="Aury J.M."/>
            <person name="Bento P."/>
            <person name="Bernard M."/>
            <person name="Bocs S."/>
            <person name="Campa C."/>
            <person name="Cenci A."/>
            <person name="Combes M.C."/>
            <person name="Crouzillat D."/>
            <person name="Da Silva C."/>
            <person name="Daddiego L."/>
            <person name="De Bellis F."/>
            <person name="Dussert S."/>
            <person name="Garsmeur O."/>
            <person name="Gayraud T."/>
            <person name="Guignon V."/>
            <person name="Jahn K."/>
            <person name="Jamilloux V."/>
            <person name="Joet T."/>
            <person name="Labadie K."/>
            <person name="Lan T."/>
            <person name="Leclercq J."/>
            <person name="Lepelley M."/>
            <person name="Leroy T."/>
            <person name="Li L.T."/>
            <person name="Librado P."/>
            <person name="Lopez L."/>
            <person name="Munoz A."/>
            <person name="Noel B."/>
            <person name="Pallavicini A."/>
            <person name="Perrotta G."/>
            <person name="Poncet V."/>
            <person name="Pot D."/>
            <person name="Priyono X."/>
            <person name="Rigoreau M."/>
            <person name="Rouard M."/>
            <person name="Rozas J."/>
            <person name="Tranchant-Dubreuil C."/>
            <person name="VanBuren R."/>
            <person name="Zhang Q."/>
            <person name="Andrade A.C."/>
            <person name="Argout X."/>
            <person name="Bertrand B."/>
            <person name="de Kochko A."/>
            <person name="Graziosi G."/>
            <person name="Henry R.J."/>
            <person name="Jayarama X."/>
            <person name="Ming R."/>
            <person name="Nagai C."/>
            <person name="Rounsley S."/>
            <person name="Sankoff D."/>
            <person name="Giuliano G."/>
            <person name="Albert V.A."/>
            <person name="Wincker P."/>
            <person name="Lashermes P."/>
        </authorList>
    </citation>
    <scope>NUCLEOTIDE SEQUENCE [LARGE SCALE GENOMIC DNA]</scope>
    <source>
        <strain evidence="3">cv. DH200-94</strain>
    </source>
</reference>
<keyword evidence="3" id="KW-1185">Reference proteome</keyword>
<organism evidence="2 3">
    <name type="scientific">Coffea canephora</name>
    <name type="common">Robusta coffee</name>
    <dbReference type="NCBI Taxonomy" id="49390"/>
    <lineage>
        <taxon>Eukaryota</taxon>
        <taxon>Viridiplantae</taxon>
        <taxon>Streptophyta</taxon>
        <taxon>Embryophyta</taxon>
        <taxon>Tracheophyta</taxon>
        <taxon>Spermatophyta</taxon>
        <taxon>Magnoliopsida</taxon>
        <taxon>eudicotyledons</taxon>
        <taxon>Gunneridae</taxon>
        <taxon>Pentapetalae</taxon>
        <taxon>asterids</taxon>
        <taxon>lamiids</taxon>
        <taxon>Gentianales</taxon>
        <taxon>Rubiaceae</taxon>
        <taxon>Ixoroideae</taxon>
        <taxon>Gardenieae complex</taxon>
        <taxon>Bertiereae - Coffeeae clade</taxon>
        <taxon>Coffeeae</taxon>
        <taxon>Coffea</taxon>
    </lineage>
</organism>
<keyword evidence="1" id="KW-0812">Transmembrane</keyword>
<feature type="transmembrane region" description="Helical" evidence="1">
    <location>
        <begin position="41"/>
        <end position="64"/>
    </location>
</feature>
<accession>A0A068UDR1</accession>
<name>A0A068UDR1_COFCA</name>
<dbReference type="Proteomes" id="UP000295252">
    <property type="component" value="Chromosome XI"/>
</dbReference>
<dbReference type="EMBL" id="HG739105">
    <property type="protein sequence ID" value="CDP06339.1"/>
    <property type="molecule type" value="Genomic_DNA"/>
</dbReference>
<dbReference type="AlphaFoldDB" id="A0A068UDR1"/>
<sequence>MARRVQLRCPLLFSVSNPCVSCCVLCRIDGLVSQSGRIQCLCFRLTSLSLFFLTILLCFSSYYAKSIDPRSLAISGLQWFRSAMHPLSLAFFVL</sequence>
<keyword evidence="1" id="KW-0472">Membrane</keyword>
<gene>
    <name evidence="2" type="ORF">GSCOC_T00023140001</name>
</gene>
<proteinExistence type="predicted"/>
<dbReference type="InParanoid" id="A0A068UDR1"/>